<evidence type="ECO:0000259" key="12">
    <source>
        <dbReference type="PROSITE" id="PS51831"/>
    </source>
</evidence>
<keyword evidence="9" id="KW-0460">Magnesium</keyword>
<evidence type="ECO:0000256" key="6">
    <source>
        <dbReference type="ARBA" id="ARBA00022695"/>
    </source>
</evidence>
<feature type="domain" description="HD" evidence="12">
    <location>
        <begin position="263"/>
        <end position="410"/>
    </location>
</feature>
<dbReference type="Pfam" id="PF01743">
    <property type="entry name" value="PolyA_pol"/>
    <property type="match status" value="1"/>
</dbReference>
<dbReference type="Gene3D" id="3.30.460.10">
    <property type="entry name" value="Beta Polymerase, domain 2"/>
    <property type="match status" value="1"/>
</dbReference>
<evidence type="ECO:0000256" key="1">
    <source>
        <dbReference type="ARBA" id="ARBA00001946"/>
    </source>
</evidence>
<evidence type="ECO:0000256" key="11">
    <source>
        <dbReference type="RuleBase" id="RU003953"/>
    </source>
</evidence>
<dbReference type="SUPFAM" id="SSF81301">
    <property type="entry name" value="Nucleotidyltransferase"/>
    <property type="match status" value="1"/>
</dbReference>
<evidence type="ECO:0000313" key="13">
    <source>
        <dbReference type="EMBL" id="PTL35900.1"/>
    </source>
</evidence>
<dbReference type="PANTHER" id="PTHR47545">
    <property type="entry name" value="MULTIFUNCTIONAL CCA PROTEIN"/>
    <property type="match status" value="1"/>
</dbReference>
<keyword evidence="4 11" id="KW-0808">Transferase</keyword>
<dbReference type="GO" id="GO:0016779">
    <property type="term" value="F:nucleotidyltransferase activity"/>
    <property type="evidence" value="ECO:0007669"/>
    <property type="project" value="UniProtKB-KW"/>
</dbReference>
<dbReference type="SUPFAM" id="SSF81891">
    <property type="entry name" value="Poly A polymerase C-terminal region-like"/>
    <property type="match status" value="1"/>
</dbReference>
<dbReference type="OrthoDB" id="9805698at2"/>
<dbReference type="GO" id="GO:0000049">
    <property type="term" value="F:tRNA binding"/>
    <property type="evidence" value="ECO:0007669"/>
    <property type="project" value="UniProtKB-KW"/>
</dbReference>
<keyword evidence="7" id="KW-0479">Metal-binding</keyword>
<dbReference type="InterPro" id="IPR043519">
    <property type="entry name" value="NT_sf"/>
</dbReference>
<protein>
    <recommendedName>
        <fullName evidence="12">HD domain-containing protein</fullName>
    </recommendedName>
</protein>
<comment type="cofactor">
    <cofactor evidence="1">
        <name>Mg(2+)</name>
        <dbReference type="ChEBI" id="CHEBI:18420"/>
    </cofactor>
</comment>
<reference evidence="14" key="2">
    <citation type="journal article" date="2018" name="Environ. Microbiol.">
        <title>Bloom of a denitrifying methanotroph, 'Candidatus Methylomirabilis limnetica', in a deep stratified lake.</title>
        <authorList>
            <person name="Graf J.S."/>
            <person name="Mayr M.J."/>
            <person name="Marchant H.K."/>
            <person name="Tienken D."/>
            <person name="Hach P.F."/>
            <person name="Brand A."/>
            <person name="Schubert C.J."/>
            <person name="Kuypers M.M."/>
            <person name="Milucka J."/>
        </authorList>
    </citation>
    <scope>NUCLEOTIDE SEQUENCE [LARGE SCALE GENOMIC DNA]</scope>
    <source>
        <strain evidence="14">Zug</strain>
    </source>
</reference>
<dbReference type="GO" id="GO:0000166">
    <property type="term" value="F:nucleotide binding"/>
    <property type="evidence" value="ECO:0007669"/>
    <property type="project" value="UniProtKB-KW"/>
</dbReference>
<dbReference type="Gene3D" id="1.10.3090.10">
    <property type="entry name" value="cca-adding enzyme, domain 2"/>
    <property type="match status" value="1"/>
</dbReference>
<evidence type="ECO:0000256" key="10">
    <source>
        <dbReference type="ARBA" id="ARBA00022884"/>
    </source>
</evidence>
<accession>A0A2T4TXU1</accession>
<reference evidence="13 14" key="1">
    <citation type="submission" date="2017-09" db="EMBL/GenBank/DDBJ databases">
        <title>Bloom of a denitrifying methanotroph, Candidatus Methylomirabilis limnetica, in a deep stratified lake.</title>
        <authorList>
            <person name="Graf J.S."/>
            <person name="Marchant H.K."/>
            <person name="Tienken D."/>
            <person name="Hach P.F."/>
            <person name="Brand A."/>
            <person name="Schubert C.J."/>
            <person name="Kuypers M.M."/>
            <person name="Milucka J."/>
        </authorList>
    </citation>
    <scope>NUCLEOTIDE SEQUENCE [LARGE SCALE GENOMIC DNA]</scope>
    <source>
        <strain evidence="13 14">Zug</strain>
    </source>
</reference>
<evidence type="ECO:0000256" key="7">
    <source>
        <dbReference type="ARBA" id="ARBA00022723"/>
    </source>
</evidence>
<keyword evidence="8" id="KW-0547">Nucleotide-binding</keyword>
<dbReference type="PROSITE" id="PS51831">
    <property type="entry name" value="HD"/>
    <property type="match status" value="1"/>
</dbReference>
<dbReference type="Pfam" id="PF12627">
    <property type="entry name" value="PolyA_pol_RNAbd"/>
    <property type="match status" value="1"/>
</dbReference>
<dbReference type="InterPro" id="IPR032828">
    <property type="entry name" value="PolyA_RNA-bd"/>
</dbReference>
<keyword evidence="14" id="KW-1185">Reference proteome</keyword>
<comment type="caution">
    <text evidence="13">The sequence shown here is derived from an EMBL/GenBank/DDBJ whole genome shotgun (WGS) entry which is preliminary data.</text>
</comment>
<evidence type="ECO:0000256" key="3">
    <source>
        <dbReference type="ARBA" id="ARBA00022555"/>
    </source>
</evidence>
<dbReference type="GO" id="GO:0046872">
    <property type="term" value="F:metal ion binding"/>
    <property type="evidence" value="ECO:0007669"/>
    <property type="project" value="UniProtKB-KW"/>
</dbReference>
<keyword evidence="3" id="KW-0820">tRNA-binding</keyword>
<comment type="similarity">
    <text evidence="2 11">Belongs to the tRNA nucleotidyltransferase/poly(A) polymerase family.</text>
</comment>
<dbReference type="Pfam" id="PF01966">
    <property type="entry name" value="HD"/>
    <property type="match status" value="1"/>
</dbReference>
<evidence type="ECO:0000256" key="8">
    <source>
        <dbReference type="ARBA" id="ARBA00022741"/>
    </source>
</evidence>
<dbReference type="PANTHER" id="PTHR47545:SF2">
    <property type="entry name" value="CC-ADDING TRNA NUCLEOTIDYLTRANSFERASE"/>
    <property type="match status" value="1"/>
</dbReference>
<evidence type="ECO:0000256" key="4">
    <source>
        <dbReference type="ARBA" id="ARBA00022679"/>
    </source>
</evidence>
<dbReference type="EMBL" id="NVQC01000022">
    <property type="protein sequence ID" value="PTL35900.1"/>
    <property type="molecule type" value="Genomic_DNA"/>
</dbReference>
<dbReference type="GO" id="GO:0008033">
    <property type="term" value="P:tRNA processing"/>
    <property type="evidence" value="ECO:0007669"/>
    <property type="project" value="UniProtKB-KW"/>
</dbReference>
<evidence type="ECO:0000256" key="5">
    <source>
        <dbReference type="ARBA" id="ARBA00022694"/>
    </source>
</evidence>
<organism evidence="13 14">
    <name type="scientific">Candidatus Methylomirabilis limnetica</name>
    <dbReference type="NCBI Taxonomy" id="2033718"/>
    <lineage>
        <taxon>Bacteria</taxon>
        <taxon>Candidatus Methylomirabilota</taxon>
        <taxon>Candidatus Methylomirabilia</taxon>
        <taxon>Candidatus Methylomirabilales</taxon>
        <taxon>Candidatus Methylomirabilaceae</taxon>
        <taxon>Candidatus Methylomirabilis</taxon>
    </lineage>
</organism>
<keyword evidence="6" id="KW-0548">Nucleotidyltransferase</keyword>
<sequence>MDELGRDPHLLAVQAVAAGGRVGPLYLVGGYLRDFLLGSFDVANDRRGRAKRIDLDLVIWGKPELFGRDLVTALEGSLIRLEPETVRAIVRSPIGVEDRSAGMIVQIDISRSKGETIEDDLALRDFTVNAMAVRLDTRHPTPDTLSLIDPAGGLNDLKEKRLRALAPSAFDRDPLRLIRAIRLAAELGFTIEETTRQWIVERASLLGTVAGERLRDELFRVLDTVPATPWIEHLDVLQLLKVLVPEVEALKSVPASMPHRLPLWEHSLQTLRSVELLLTNLEQLFPEDALWLRERLGLEIEAGVTEAAILKLLGFLHDIGKPETRSIQPDGRVRFLGHEQAGLPVLTRLCERLRLGRRATNLVTNIERYHLRPIHLSSLATVTASAQYRFFRELGDVAPVVLLHSWADLLATIGGEAEEFSRHQVFLREAFRFYRAEFMASQVKPIVRGDDLIRMFGVVPGPFLGYVLDRLREAQATGLFNSREDALAYVQEHLVSWQQSFEVRPS</sequence>
<evidence type="ECO:0000256" key="9">
    <source>
        <dbReference type="ARBA" id="ARBA00022842"/>
    </source>
</evidence>
<gene>
    <name evidence="13" type="ORF">CLG94_07195</name>
</gene>
<keyword evidence="10 11" id="KW-0694">RNA-binding</keyword>
<dbReference type="InterPro" id="IPR002646">
    <property type="entry name" value="PolA_pol_head_dom"/>
</dbReference>
<evidence type="ECO:0000313" key="14">
    <source>
        <dbReference type="Proteomes" id="UP000241436"/>
    </source>
</evidence>
<evidence type="ECO:0000256" key="2">
    <source>
        <dbReference type="ARBA" id="ARBA00007265"/>
    </source>
</evidence>
<name>A0A2T4TXU1_9BACT</name>
<proteinExistence type="inferred from homology"/>
<dbReference type="InterPro" id="IPR006674">
    <property type="entry name" value="HD_domain"/>
</dbReference>
<dbReference type="AlphaFoldDB" id="A0A2T4TXU1"/>
<keyword evidence="5" id="KW-0819">tRNA processing</keyword>
<dbReference type="InterPro" id="IPR050124">
    <property type="entry name" value="tRNA_CCA-adding_enzyme"/>
</dbReference>
<dbReference type="Proteomes" id="UP000241436">
    <property type="component" value="Unassembled WGS sequence"/>
</dbReference>